<proteinExistence type="predicted"/>
<dbReference type="Proteomes" id="UP000243579">
    <property type="component" value="Unassembled WGS sequence"/>
</dbReference>
<evidence type="ECO:0000313" key="3">
    <source>
        <dbReference type="Proteomes" id="UP000243579"/>
    </source>
</evidence>
<dbReference type="AlphaFoldDB" id="A0A1V9Y529"/>
<dbReference type="EMBL" id="JNBR01002870">
    <property type="protein sequence ID" value="OQR80822.1"/>
    <property type="molecule type" value="Genomic_DNA"/>
</dbReference>
<reference evidence="2 3" key="1">
    <citation type="journal article" date="2014" name="Genome Biol. Evol.">
        <title>The secreted proteins of Achlya hypogyna and Thraustotheca clavata identify the ancestral oomycete secretome and reveal gene acquisitions by horizontal gene transfer.</title>
        <authorList>
            <person name="Misner I."/>
            <person name="Blouin N."/>
            <person name="Leonard G."/>
            <person name="Richards T.A."/>
            <person name="Lane C.E."/>
        </authorList>
    </citation>
    <scope>NUCLEOTIDE SEQUENCE [LARGE SCALE GENOMIC DNA]</scope>
    <source>
        <strain evidence="2 3">ATCC 48635</strain>
    </source>
</reference>
<accession>A0A1V9Y529</accession>
<sequence length="205" mass="23308">MTAEDLAEVLRADLAKEAERLRMLARATSVTERQRLQKRFEREREHVRKLVQVLAPRACRLHTKTDAPETNGDEATTAKPTREALRRPTTGVRVACETTRTETVQDVEFHRYVCRKVAAAAPKPSALTAAALHAHKSRKDLLQEKHALLQQLHHVVVQQQRKLQDDEMTVRSAVSSFKSLALRPNPTYRYVPFATVSSTSVRIKR</sequence>
<evidence type="ECO:0000256" key="1">
    <source>
        <dbReference type="SAM" id="MobiDB-lite"/>
    </source>
</evidence>
<name>A0A1V9Y529_ACHHY</name>
<evidence type="ECO:0000313" key="2">
    <source>
        <dbReference type="EMBL" id="OQR80822.1"/>
    </source>
</evidence>
<protein>
    <submittedName>
        <fullName evidence="2">Uncharacterized protein</fullName>
    </submittedName>
</protein>
<keyword evidence="3" id="KW-1185">Reference proteome</keyword>
<dbReference type="OrthoDB" id="64267at2759"/>
<feature type="region of interest" description="Disordered" evidence="1">
    <location>
        <begin position="64"/>
        <end position="89"/>
    </location>
</feature>
<organism evidence="2 3">
    <name type="scientific">Achlya hypogyna</name>
    <name type="common">Oomycete</name>
    <name type="synonym">Protoachlya hypogyna</name>
    <dbReference type="NCBI Taxonomy" id="1202772"/>
    <lineage>
        <taxon>Eukaryota</taxon>
        <taxon>Sar</taxon>
        <taxon>Stramenopiles</taxon>
        <taxon>Oomycota</taxon>
        <taxon>Saprolegniomycetes</taxon>
        <taxon>Saprolegniales</taxon>
        <taxon>Achlyaceae</taxon>
        <taxon>Achlya</taxon>
    </lineage>
</organism>
<comment type="caution">
    <text evidence="2">The sequence shown here is derived from an EMBL/GenBank/DDBJ whole genome shotgun (WGS) entry which is preliminary data.</text>
</comment>
<gene>
    <name evidence="2" type="ORF">ACHHYP_20854</name>
</gene>